<keyword evidence="1" id="KW-0472">Membrane</keyword>
<proteinExistence type="predicted"/>
<organism evidence="2 3">
    <name type="scientific">Sphaerospermopsis torques-reginae ITEP-024</name>
    <dbReference type="NCBI Taxonomy" id="984208"/>
    <lineage>
        <taxon>Bacteria</taxon>
        <taxon>Bacillati</taxon>
        <taxon>Cyanobacteriota</taxon>
        <taxon>Cyanophyceae</taxon>
        <taxon>Nostocales</taxon>
        <taxon>Aphanizomenonaceae</taxon>
        <taxon>Sphaerospermopsis</taxon>
        <taxon>Sphaerospermopsis torques-reginae</taxon>
    </lineage>
</organism>
<dbReference type="RefSeq" id="WP_220608102.1">
    <property type="nucleotide sequence ID" value="NZ_CP080598.1"/>
</dbReference>
<protein>
    <submittedName>
        <fullName evidence="2">Hormogonium polysaccharide secretion pseudopilin HpsB</fullName>
    </submittedName>
</protein>
<dbReference type="Proteomes" id="UP000826540">
    <property type="component" value="Chromosome"/>
</dbReference>
<gene>
    <name evidence="2" type="primary">hpsB</name>
    <name evidence="2" type="ORF">K2F26_12605</name>
</gene>
<reference evidence="2 3" key="1">
    <citation type="journal article" date="2022" name="J. Am. Chem. Soc.">
        <title>Biosynthesis of Guanitoxin Enables Global Environmental Detection in Freshwater Cyanobacteria.</title>
        <authorList>
            <person name="Lima S.T."/>
            <person name="Fallon T.R."/>
            <person name="Cordoza J.L."/>
            <person name="Chekan J.R."/>
            <person name="Delbaje E."/>
            <person name="Hopiavuori A.R."/>
            <person name="Alvarenga D.O."/>
            <person name="Wood S.M."/>
            <person name="Luhavaya H."/>
            <person name="Baumgartner J.T."/>
            <person name="Dorr F.A."/>
            <person name="Etchegaray A."/>
            <person name="Pinto E."/>
            <person name="McKinnie S.M.K."/>
            <person name="Fiore M.F."/>
            <person name="Moore B.S."/>
        </authorList>
    </citation>
    <scope>NUCLEOTIDE SEQUENCE [LARGE SCALE GENOMIC DNA]</scope>
    <source>
        <strain evidence="2 3">ITEP-024</strain>
    </source>
</reference>
<keyword evidence="3" id="KW-1185">Reference proteome</keyword>
<accession>A0ABX8WTU9</accession>
<name>A0ABX8WTU9_9CYAN</name>
<keyword evidence="1" id="KW-1133">Transmembrane helix</keyword>
<evidence type="ECO:0000256" key="1">
    <source>
        <dbReference type="SAM" id="Phobius"/>
    </source>
</evidence>
<keyword evidence="1" id="KW-0812">Transmembrane</keyword>
<feature type="transmembrane region" description="Helical" evidence="1">
    <location>
        <begin position="27"/>
        <end position="52"/>
    </location>
</feature>
<dbReference type="InterPro" id="IPR012902">
    <property type="entry name" value="N_methyl_site"/>
</dbReference>
<evidence type="ECO:0000313" key="2">
    <source>
        <dbReference type="EMBL" id="QYX29831.1"/>
    </source>
</evidence>
<evidence type="ECO:0000313" key="3">
    <source>
        <dbReference type="Proteomes" id="UP000826540"/>
    </source>
</evidence>
<sequence>MRKPRYQKTLNPVTCHLFPVTFNNSGFTILEALVGMVVASILLAAIAPVLVMSTAIRMQARRVEMASQTARTFIDGVRIGSINKPTIVSQLTSTQDAPRNLAITPDDYLINTSEMPPPSSPSELYCANQYGIIHNTDCTNNMFYIQAGRIVQTTKKNDGYRLAIRVYRADIDFSQTIKINTGATSQQTASPITDGLGDKQAPLIEMTTDIGNNRTTFQALCQRLGTPLSAPCR</sequence>
<dbReference type="Pfam" id="PF07963">
    <property type="entry name" value="N_methyl"/>
    <property type="match status" value="1"/>
</dbReference>
<dbReference type="EMBL" id="CP080598">
    <property type="protein sequence ID" value="QYX29831.1"/>
    <property type="molecule type" value="Genomic_DNA"/>
</dbReference>
<dbReference type="NCBIfam" id="NF038303">
    <property type="entry name" value="EPS_HpsB"/>
    <property type="match status" value="1"/>
</dbReference>